<feature type="region of interest" description="Disordered" evidence="1">
    <location>
        <begin position="191"/>
        <end position="214"/>
    </location>
</feature>
<sequence>MGAIISVAGDSVWMSTGSAEAVRLGLVACLRERGDDRTPLGARVVEALEQMWPADLSDDVAPYCEPEVRALLAPAWLAVTRDVASPSPRLVLEVSWDVLSRAWRIRWVANLLRISRAWTGVDLTTELAAEWPAEERALLDTSLAETAISRAWRAFYQSPTPPNRTALEAALAIQLELAGVAGPTTLESIAAQHARARRSADEHAARHRSPTTRD</sequence>
<name>A0A0F6W980_9BACT</name>
<feature type="compositionally biased region" description="Basic residues" evidence="1">
    <location>
        <begin position="205"/>
        <end position="214"/>
    </location>
</feature>
<dbReference type="RefSeq" id="WP_053237639.1">
    <property type="nucleotide sequence ID" value="NZ_CP011125.1"/>
</dbReference>
<organism evidence="2 3">
    <name type="scientific">Sandaracinus amylolyticus</name>
    <dbReference type="NCBI Taxonomy" id="927083"/>
    <lineage>
        <taxon>Bacteria</taxon>
        <taxon>Pseudomonadati</taxon>
        <taxon>Myxococcota</taxon>
        <taxon>Polyangia</taxon>
        <taxon>Polyangiales</taxon>
        <taxon>Sandaracinaceae</taxon>
        <taxon>Sandaracinus</taxon>
    </lineage>
</organism>
<evidence type="ECO:0000313" key="2">
    <source>
        <dbReference type="EMBL" id="AKF10693.1"/>
    </source>
</evidence>
<dbReference type="EMBL" id="CP011125">
    <property type="protein sequence ID" value="AKF10693.1"/>
    <property type="molecule type" value="Genomic_DNA"/>
</dbReference>
<dbReference type="Proteomes" id="UP000034883">
    <property type="component" value="Chromosome"/>
</dbReference>
<reference evidence="2 3" key="1">
    <citation type="submission" date="2015-03" db="EMBL/GenBank/DDBJ databases">
        <title>Genome assembly of Sandaracinus amylolyticus DSM 53668.</title>
        <authorList>
            <person name="Sharma G."/>
            <person name="Subramanian S."/>
        </authorList>
    </citation>
    <scope>NUCLEOTIDE SEQUENCE [LARGE SCALE GENOMIC DNA]</scope>
    <source>
        <strain evidence="2 3">DSM 53668</strain>
    </source>
</reference>
<dbReference type="STRING" id="927083.DB32_007842"/>
<protein>
    <submittedName>
        <fullName evidence="2">Uncharacterized protein</fullName>
    </submittedName>
</protein>
<keyword evidence="3" id="KW-1185">Reference proteome</keyword>
<proteinExistence type="predicted"/>
<gene>
    <name evidence="2" type="ORF">DB32_007842</name>
</gene>
<evidence type="ECO:0000313" key="3">
    <source>
        <dbReference type="Proteomes" id="UP000034883"/>
    </source>
</evidence>
<dbReference type="AlphaFoldDB" id="A0A0F6W980"/>
<accession>A0A0F6W980</accession>
<evidence type="ECO:0000256" key="1">
    <source>
        <dbReference type="SAM" id="MobiDB-lite"/>
    </source>
</evidence>
<dbReference type="KEGG" id="samy:DB32_007842"/>